<protein>
    <submittedName>
        <fullName evidence="10">Sigma-70 family RNA polymerase sigma factor</fullName>
    </submittedName>
</protein>
<dbReference type="SUPFAM" id="SSF88946">
    <property type="entry name" value="Sigma2 domain of RNA polymerase sigma factors"/>
    <property type="match status" value="1"/>
</dbReference>
<evidence type="ECO:0000256" key="2">
    <source>
        <dbReference type="ARBA" id="ARBA00023015"/>
    </source>
</evidence>
<evidence type="ECO:0000313" key="11">
    <source>
        <dbReference type="Proteomes" id="UP000502677"/>
    </source>
</evidence>
<evidence type="ECO:0000256" key="3">
    <source>
        <dbReference type="ARBA" id="ARBA00023082"/>
    </source>
</evidence>
<dbReference type="PANTHER" id="PTHR43133">
    <property type="entry name" value="RNA POLYMERASE ECF-TYPE SIGMA FACTO"/>
    <property type="match status" value="1"/>
</dbReference>
<evidence type="ECO:0000259" key="9">
    <source>
        <dbReference type="Pfam" id="PF13490"/>
    </source>
</evidence>
<dbReference type="Proteomes" id="UP000502677">
    <property type="component" value="Chromosome"/>
</dbReference>
<proteinExistence type="inferred from homology"/>
<gene>
    <name evidence="10" type="ORF">G7068_14630</name>
</gene>
<accession>A0A6G7XI67</accession>
<dbReference type="PANTHER" id="PTHR43133:SF8">
    <property type="entry name" value="RNA POLYMERASE SIGMA FACTOR HI_1459-RELATED"/>
    <property type="match status" value="1"/>
</dbReference>
<feature type="domain" description="RNA polymerase sigma-70 region 2" evidence="8">
    <location>
        <begin position="36"/>
        <end position="97"/>
    </location>
</feature>
<dbReference type="AlphaFoldDB" id="A0A6G7XI67"/>
<dbReference type="InterPro" id="IPR039425">
    <property type="entry name" value="RNA_pol_sigma-70-like"/>
</dbReference>
<dbReference type="InterPro" id="IPR036388">
    <property type="entry name" value="WH-like_DNA-bd_sf"/>
</dbReference>
<dbReference type="GO" id="GO:0006352">
    <property type="term" value="P:DNA-templated transcription initiation"/>
    <property type="evidence" value="ECO:0007669"/>
    <property type="project" value="InterPro"/>
</dbReference>
<evidence type="ECO:0000256" key="1">
    <source>
        <dbReference type="ARBA" id="ARBA00010641"/>
    </source>
</evidence>
<dbReference type="RefSeq" id="WP_166292633.1">
    <property type="nucleotide sequence ID" value="NZ_CP049863.1"/>
</dbReference>
<dbReference type="Pfam" id="PF13490">
    <property type="entry name" value="zf-HC2"/>
    <property type="match status" value="1"/>
</dbReference>
<keyword evidence="4" id="KW-0238">DNA-binding</keyword>
<dbReference type="Pfam" id="PF04542">
    <property type="entry name" value="Sigma70_r2"/>
    <property type="match status" value="1"/>
</dbReference>
<dbReference type="InterPro" id="IPR041916">
    <property type="entry name" value="Anti_sigma_zinc_sf"/>
</dbReference>
<dbReference type="InterPro" id="IPR027383">
    <property type="entry name" value="Znf_put"/>
</dbReference>
<keyword evidence="5" id="KW-0804">Transcription</keyword>
<comment type="similarity">
    <text evidence="1">Belongs to the sigma-70 factor family. ECF subfamily.</text>
</comment>
<dbReference type="InterPro" id="IPR014284">
    <property type="entry name" value="RNA_pol_sigma-70_dom"/>
</dbReference>
<dbReference type="Gene3D" id="1.10.10.10">
    <property type="entry name" value="Winged helix-like DNA-binding domain superfamily/Winged helix DNA-binding domain"/>
    <property type="match status" value="1"/>
</dbReference>
<dbReference type="InterPro" id="IPR013325">
    <property type="entry name" value="RNA_pol_sigma_r2"/>
</dbReference>
<evidence type="ECO:0000256" key="4">
    <source>
        <dbReference type="ARBA" id="ARBA00023125"/>
    </source>
</evidence>
<dbReference type="GO" id="GO:0016987">
    <property type="term" value="F:sigma factor activity"/>
    <property type="evidence" value="ECO:0007669"/>
    <property type="project" value="UniProtKB-KW"/>
</dbReference>
<feature type="domain" description="Putative zinc-finger" evidence="9">
    <location>
        <begin position="204"/>
        <end position="233"/>
    </location>
</feature>
<keyword evidence="7" id="KW-1133">Transmembrane helix</keyword>
<dbReference type="SUPFAM" id="SSF88659">
    <property type="entry name" value="Sigma3 and sigma4 domains of RNA polymerase sigma factors"/>
    <property type="match status" value="1"/>
</dbReference>
<dbReference type="InterPro" id="IPR007627">
    <property type="entry name" value="RNA_pol_sigma70_r2"/>
</dbReference>
<feature type="transmembrane region" description="Helical" evidence="7">
    <location>
        <begin position="286"/>
        <end position="305"/>
    </location>
</feature>
<feature type="region of interest" description="Disordered" evidence="6">
    <location>
        <begin position="312"/>
        <end position="374"/>
    </location>
</feature>
<dbReference type="GO" id="GO:0003677">
    <property type="term" value="F:DNA binding"/>
    <property type="evidence" value="ECO:0007669"/>
    <property type="project" value="UniProtKB-KW"/>
</dbReference>
<keyword evidence="3" id="KW-0731">Sigma factor</keyword>
<keyword evidence="2" id="KW-0805">Transcription regulation</keyword>
<organism evidence="10 11">
    <name type="scientific">Leucobacter viscericola</name>
    <dbReference type="NCBI Taxonomy" id="2714935"/>
    <lineage>
        <taxon>Bacteria</taxon>
        <taxon>Bacillati</taxon>
        <taxon>Actinomycetota</taxon>
        <taxon>Actinomycetes</taxon>
        <taxon>Micrococcales</taxon>
        <taxon>Microbacteriaceae</taxon>
        <taxon>Leucobacter</taxon>
    </lineage>
</organism>
<keyword evidence="7" id="KW-0812">Transmembrane</keyword>
<feature type="compositionally biased region" description="Basic and acidic residues" evidence="6">
    <location>
        <begin position="331"/>
        <end position="355"/>
    </location>
</feature>
<dbReference type="KEGG" id="lvi:G7068_14630"/>
<dbReference type="Gene3D" id="1.10.10.1320">
    <property type="entry name" value="Anti-sigma factor, zinc-finger domain"/>
    <property type="match status" value="1"/>
</dbReference>
<dbReference type="InterPro" id="IPR013324">
    <property type="entry name" value="RNA_pol_sigma_r3/r4-like"/>
</dbReference>
<name>A0A6G7XI67_9MICO</name>
<sequence length="374" mass="40362">MARIHFGVESDDSTLLDIVGDPETQEHLRQEAFAELYERYRRAAYVRALRLVDSPHRAEDVVAEAFVKTLAALRRGLGPTQSFAAYLFTAVRSEAFRSSQTDRSTETLSDQELAVHPNLIEDDFSERLSERDQLMAAFRALTRPWQHVLWLTEVEGITNEEVGEELGITTGAAAALGFRAREGLRVAYLQLYSKQAAPECAGLAALLAGYLRGGLGKRDRARVEGHLLNCGTCVRQLAELKRLNQSLRLIVGPLLAGGTAASLALVPKDSAAAVGRGAGLVPGGGLRVVVAGFLLAAAIAGVLLLTPQEAQPQMDNGRTDSAGAELNEVSRPTKQDIQAEKNRADTEPEPAKQEVDESAMPAGDDTTPNWALVE</sequence>
<dbReference type="EMBL" id="CP049863">
    <property type="protein sequence ID" value="QIK64300.1"/>
    <property type="molecule type" value="Genomic_DNA"/>
</dbReference>
<evidence type="ECO:0000256" key="6">
    <source>
        <dbReference type="SAM" id="MobiDB-lite"/>
    </source>
</evidence>
<keyword evidence="11" id="KW-1185">Reference proteome</keyword>
<evidence type="ECO:0000256" key="5">
    <source>
        <dbReference type="ARBA" id="ARBA00023163"/>
    </source>
</evidence>
<evidence type="ECO:0000259" key="8">
    <source>
        <dbReference type="Pfam" id="PF04542"/>
    </source>
</evidence>
<reference evidence="10 11" key="1">
    <citation type="submission" date="2020-03" db="EMBL/GenBank/DDBJ databases">
        <title>Leucobacter sp. nov., isolated from beetles.</title>
        <authorList>
            <person name="Hyun D.-W."/>
            <person name="Bae J.-W."/>
        </authorList>
    </citation>
    <scope>NUCLEOTIDE SEQUENCE [LARGE SCALE GENOMIC DNA]</scope>
    <source>
        <strain evidence="10 11">HDW9C</strain>
    </source>
</reference>
<dbReference type="Gene3D" id="1.10.1740.10">
    <property type="match status" value="1"/>
</dbReference>
<keyword evidence="7" id="KW-0472">Membrane</keyword>
<evidence type="ECO:0000256" key="7">
    <source>
        <dbReference type="SAM" id="Phobius"/>
    </source>
</evidence>
<dbReference type="NCBIfam" id="TIGR02937">
    <property type="entry name" value="sigma70-ECF"/>
    <property type="match status" value="1"/>
</dbReference>
<evidence type="ECO:0000313" key="10">
    <source>
        <dbReference type="EMBL" id="QIK64300.1"/>
    </source>
</evidence>